<protein>
    <submittedName>
        <fullName evidence="7">Malate:quinone oxidoreductase</fullName>
    </submittedName>
</protein>
<dbReference type="Proteomes" id="UP000243002">
    <property type="component" value="Unassembled WGS sequence"/>
</dbReference>
<dbReference type="EMBL" id="PXXO01000001">
    <property type="protein sequence ID" value="PSJ07514.1"/>
    <property type="molecule type" value="Genomic_DNA"/>
</dbReference>
<dbReference type="GO" id="GO:0047545">
    <property type="term" value="F:(S)-2-hydroxyglutarate dehydrogenase activity"/>
    <property type="evidence" value="ECO:0007669"/>
    <property type="project" value="TreeGrafter"/>
</dbReference>
<proteinExistence type="inferred from homology"/>
<evidence type="ECO:0000256" key="2">
    <source>
        <dbReference type="ARBA" id="ARBA00022630"/>
    </source>
</evidence>
<evidence type="ECO:0000256" key="3">
    <source>
        <dbReference type="ARBA" id="ARBA00022827"/>
    </source>
</evidence>
<evidence type="ECO:0000259" key="6">
    <source>
        <dbReference type="Pfam" id="PF01266"/>
    </source>
</evidence>
<comment type="caution">
    <text evidence="7">The sequence shown here is derived from an EMBL/GenBank/DDBJ whole genome shotgun (WGS) entry which is preliminary data.</text>
</comment>
<evidence type="ECO:0000256" key="1">
    <source>
        <dbReference type="ARBA" id="ARBA00001974"/>
    </source>
</evidence>
<reference evidence="7 8" key="1">
    <citation type="journal article" date="2018" name="Environ. Microbiol.">
        <title>Ecological and genomic features of two widespread freshwater picocyanobacteria.</title>
        <authorList>
            <person name="Cabello-Yeves P.J."/>
            <person name="Picazo A."/>
            <person name="Camacho A."/>
            <person name="Callieri C."/>
            <person name="Rosselli R."/>
            <person name="Roda-Garcia J.J."/>
            <person name="Coutinho F.H."/>
            <person name="Rodriguez-Valera F."/>
        </authorList>
    </citation>
    <scope>NUCLEOTIDE SEQUENCE [LARGE SCALE GENOMIC DNA]</scope>
    <source>
        <strain evidence="7 8">Tous</strain>
    </source>
</reference>
<dbReference type="GO" id="GO:0005737">
    <property type="term" value="C:cytoplasm"/>
    <property type="evidence" value="ECO:0007669"/>
    <property type="project" value="TreeGrafter"/>
</dbReference>
<evidence type="ECO:0000313" key="8">
    <source>
        <dbReference type="Proteomes" id="UP000243002"/>
    </source>
</evidence>
<sequence length="475" mass="52529">MDSSQPVDGDQKVDVLIVGGGVCGTALLFELARYTDLGRILLVERYDALARVNSKATNNSQTIHCGDIETNYTLEKAVRVKRTAEMIVNYAELLDPASRELCVFRTPKMVLGVGEHECTFLRERFDRFSPHFPAMELLEKPQIAEWEPQVGLVQGELRPEELVAIGIRRTYTAVDYEELSASFVAQAAAAVAGTPRQLTVQLGTSVVAITPEGDGYRVELEPTPGCSSGLAVDGAPVAPHSVWARHVVVNAGAHSLLMAQRMGYGLEYSCLPVAGSFYFTPDLLRGKVYTVQNDKLPFAAIHGDPDVRAPGKTRFGPTALLLPLLERYKPASFWEFLKVLRLDWAVLAVFWQLFRIADIRNYIFKNLLFEVPWLRRRLFLADARKIVPDMRLEDLSFAEGYGGVRPQLIDKTNRKLMLGEASIAARPGLVFNVTPSPGGTCCLGNAARDLEAIVERLGCGFDRQRLARELYGEAG</sequence>
<feature type="domain" description="FAD dependent oxidoreductase" evidence="6">
    <location>
        <begin position="14"/>
        <end position="434"/>
    </location>
</feature>
<keyword evidence="2" id="KW-0285">Flavoprotein</keyword>
<keyword evidence="8" id="KW-1185">Reference proteome</keyword>
<gene>
    <name evidence="7" type="ORF">C7K55_00520</name>
</gene>
<dbReference type="Gene3D" id="3.30.9.10">
    <property type="entry name" value="D-Amino Acid Oxidase, subunit A, domain 2"/>
    <property type="match status" value="1"/>
</dbReference>
<evidence type="ECO:0000313" key="7">
    <source>
        <dbReference type="EMBL" id="PSJ07514.1"/>
    </source>
</evidence>
<evidence type="ECO:0000256" key="4">
    <source>
        <dbReference type="ARBA" id="ARBA00023002"/>
    </source>
</evidence>
<comment type="cofactor">
    <cofactor evidence="1">
        <name>FAD</name>
        <dbReference type="ChEBI" id="CHEBI:57692"/>
    </cofactor>
</comment>
<dbReference type="InterPro" id="IPR006076">
    <property type="entry name" value="FAD-dep_OxRdtase"/>
</dbReference>
<evidence type="ECO:0000256" key="5">
    <source>
        <dbReference type="ARBA" id="ARBA00037941"/>
    </source>
</evidence>
<dbReference type="PANTHER" id="PTHR43104:SF2">
    <property type="entry name" value="L-2-HYDROXYGLUTARATE DEHYDROGENASE, MITOCHONDRIAL"/>
    <property type="match status" value="1"/>
</dbReference>
<dbReference type="PANTHER" id="PTHR43104">
    <property type="entry name" value="L-2-HYDROXYGLUTARATE DEHYDROGENASE, MITOCHONDRIAL"/>
    <property type="match status" value="1"/>
</dbReference>
<name>A0A2P7N244_9CYAN</name>
<dbReference type="SUPFAM" id="SSF51905">
    <property type="entry name" value="FAD/NAD(P)-binding domain"/>
    <property type="match status" value="1"/>
</dbReference>
<dbReference type="AlphaFoldDB" id="A0A2P7N244"/>
<keyword evidence="3" id="KW-0274">FAD</keyword>
<dbReference type="InterPro" id="IPR036188">
    <property type="entry name" value="FAD/NAD-bd_sf"/>
</dbReference>
<dbReference type="Pfam" id="PF01266">
    <property type="entry name" value="DAO"/>
    <property type="match status" value="1"/>
</dbReference>
<comment type="similarity">
    <text evidence="5">Belongs to the L2HGDH family.</text>
</comment>
<dbReference type="OrthoDB" id="9801699at2"/>
<accession>A0A2P7N244</accession>
<dbReference type="Gene3D" id="3.50.50.60">
    <property type="entry name" value="FAD/NAD(P)-binding domain"/>
    <property type="match status" value="1"/>
</dbReference>
<organism evidence="7 8">
    <name type="scientific">Cyanobium usitatum str. Tous</name>
    <dbReference type="NCBI Taxonomy" id="2116684"/>
    <lineage>
        <taxon>Bacteria</taxon>
        <taxon>Bacillati</taxon>
        <taxon>Cyanobacteriota</taxon>
        <taxon>Cyanophyceae</taxon>
        <taxon>Synechococcales</taxon>
        <taxon>Prochlorococcaceae</taxon>
        <taxon>Cyanobium</taxon>
    </lineage>
</organism>
<keyword evidence="4" id="KW-0560">Oxidoreductase</keyword>